<feature type="domain" description="Enoyl reductase (ER)" evidence="5">
    <location>
        <begin position="25"/>
        <end position="374"/>
    </location>
</feature>
<dbReference type="SMART" id="SM00829">
    <property type="entry name" value="PKS_ER"/>
    <property type="match status" value="1"/>
</dbReference>
<dbReference type="PROSITE" id="PS00059">
    <property type="entry name" value="ADH_ZINC"/>
    <property type="match status" value="1"/>
</dbReference>
<keyword evidence="7" id="KW-1185">Reference proteome</keyword>
<dbReference type="Pfam" id="PF00107">
    <property type="entry name" value="ADH_zinc_N"/>
    <property type="match status" value="1"/>
</dbReference>
<keyword evidence="1 4" id="KW-0479">Metal-binding</keyword>
<dbReference type="SUPFAM" id="SSF51735">
    <property type="entry name" value="NAD(P)-binding Rossmann-fold domains"/>
    <property type="match status" value="1"/>
</dbReference>
<dbReference type="RefSeq" id="WP_072816667.1">
    <property type="nucleotide sequence ID" value="NZ_LT670849.1"/>
</dbReference>
<keyword evidence="2 4" id="KW-0862">Zinc</keyword>
<dbReference type="InterPro" id="IPR036291">
    <property type="entry name" value="NAD(P)-bd_dom_sf"/>
</dbReference>
<dbReference type="EMBL" id="LT670849">
    <property type="protein sequence ID" value="SHN64960.1"/>
    <property type="molecule type" value="Genomic_DNA"/>
</dbReference>
<evidence type="ECO:0000256" key="3">
    <source>
        <dbReference type="ARBA" id="ARBA00023002"/>
    </source>
</evidence>
<dbReference type="InterPro" id="IPR011032">
    <property type="entry name" value="GroES-like_sf"/>
</dbReference>
<accession>A0A1M7T2G4</accession>
<name>A0A1M7T2G4_9BRAD</name>
<comment type="cofactor">
    <cofactor evidence="4">
        <name>Zn(2+)</name>
        <dbReference type="ChEBI" id="CHEBI:29105"/>
    </cofactor>
</comment>
<protein>
    <submittedName>
        <fullName evidence="6">L-iditol 2-dehydrogenase</fullName>
    </submittedName>
</protein>
<dbReference type="InterPro" id="IPR020843">
    <property type="entry name" value="ER"/>
</dbReference>
<dbReference type="GO" id="GO:0016616">
    <property type="term" value="F:oxidoreductase activity, acting on the CH-OH group of donors, NAD or NADP as acceptor"/>
    <property type="evidence" value="ECO:0007669"/>
    <property type="project" value="UniProtKB-ARBA"/>
</dbReference>
<dbReference type="OrthoDB" id="9809185at2"/>
<evidence type="ECO:0000259" key="5">
    <source>
        <dbReference type="SMART" id="SM00829"/>
    </source>
</evidence>
<dbReference type="PANTHER" id="PTHR43401:SF2">
    <property type="entry name" value="L-THREONINE 3-DEHYDROGENASE"/>
    <property type="match status" value="1"/>
</dbReference>
<dbReference type="SUPFAM" id="SSF50129">
    <property type="entry name" value="GroES-like"/>
    <property type="match status" value="1"/>
</dbReference>
<keyword evidence="3" id="KW-0560">Oxidoreductase</keyword>
<dbReference type="Pfam" id="PF08240">
    <property type="entry name" value="ADH_N"/>
    <property type="match status" value="1"/>
</dbReference>
<proteinExistence type="inferred from homology"/>
<organism evidence="6 7">
    <name type="scientific">Bradyrhizobium erythrophlei</name>
    <dbReference type="NCBI Taxonomy" id="1437360"/>
    <lineage>
        <taxon>Bacteria</taxon>
        <taxon>Pseudomonadati</taxon>
        <taxon>Pseudomonadota</taxon>
        <taxon>Alphaproteobacteria</taxon>
        <taxon>Hyphomicrobiales</taxon>
        <taxon>Nitrobacteraceae</taxon>
        <taxon>Bradyrhizobium</taxon>
    </lineage>
</organism>
<gene>
    <name evidence="6" type="ORF">SAMN05444170_0648</name>
</gene>
<dbReference type="InterPro" id="IPR013154">
    <property type="entry name" value="ADH-like_N"/>
</dbReference>
<dbReference type="Proteomes" id="UP000184096">
    <property type="component" value="Chromosome I"/>
</dbReference>
<evidence type="ECO:0000313" key="6">
    <source>
        <dbReference type="EMBL" id="SHN64960.1"/>
    </source>
</evidence>
<evidence type="ECO:0000256" key="1">
    <source>
        <dbReference type="ARBA" id="ARBA00022723"/>
    </source>
</evidence>
<evidence type="ECO:0000313" key="7">
    <source>
        <dbReference type="Proteomes" id="UP000184096"/>
    </source>
</evidence>
<evidence type="ECO:0000256" key="4">
    <source>
        <dbReference type="RuleBase" id="RU361277"/>
    </source>
</evidence>
<sequence length="388" mass="41492">MYEPDHVKTSPDFPIPETMRAWVLGDPDQLTLTKKPVPVPKRAEVLVRIDAVAICATDLEIIHHGPPASILGGMPFNKNFTPGHEYMGTVVALGQGVDEYRIGQRVTVEIHAGCGQCKRCREGMYTACHNYGLNYGDVDKGHRANGFTTDGGFAEYAINNINTLVPISDEMSDEEATLVVTAGTAMYGLTELGGLVAGESVVVTGPGPIGLLGVAVAKALGASPVILTGTRDNRLQIGKELGADYVINAKKEDPVEAVRKLNGGKGVDYVVECSGAPEAVNEAARMVNRGGRICLAAFPGKPAEVDIAHIVRNNIYVYGIRGEGKSATHRAEAFMAQKRFDATKVHTHTFALDDLPTALKYARERIEDAIKVVVKTHGHAALSRVAAE</sequence>
<evidence type="ECO:0000256" key="2">
    <source>
        <dbReference type="ARBA" id="ARBA00022833"/>
    </source>
</evidence>
<dbReference type="PANTHER" id="PTHR43401">
    <property type="entry name" value="L-THREONINE 3-DEHYDROGENASE"/>
    <property type="match status" value="1"/>
</dbReference>
<reference evidence="7" key="1">
    <citation type="submission" date="2016-11" db="EMBL/GenBank/DDBJ databases">
        <authorList>
            <person name="Varghese N."/>
            <person name="Submissions S."/>
        </authorList>
    </citation>
    <scope>NUCLEOTIDE SEQUENCE [LARGE SCALE GENOMIC DNA]</scope>
    <source>
        <strain evidence="7">GAS401</strain>
    </source>
</reference>
<dbReference type="InterPro" id="IPR013149">
    <property type="entry name" value="ADH-like_C"/>
</dbReference>
<dbReference type="InterPro" id="IPR002328">
    <property type="entry name" value="ADH_Zn_CS"/>
</dbReference>
<comment type="similarity">
    <text evidence="4">Belongs to the zinc-containing alcohol dehydrogenase family.</text>
</comment>
<dbReference type="InterPro" id="IPR050129">
    <property type="entry name" value="Zn_alcohol_dh"/>
</dbReference>
<dbReference type="Gene3D" id="3.40.50.720">
    <property type="entry name" value="NAD(P)-binding Rossmann-like Domain"/>
    <property type="match status" value="1"/>
</dbReference>
<dbReference type="Gene3D" id="3.90.180.10">
    <property type="entry name" value="Medium-chain alcohol dehydrogenases, catalytic domain"/>
    <property type="match status" value="1"/>
</dbReference>
<dbReference type="AlphaFoldDB" id="A0A1M7T2G4"/>
<dbReference type="GO" id="GO:0008270">
    <property type="term" value="F:zinc ion binding"/>
    <property type="evidence" value="ECO:0007669"/>
    <property type="project" value="InterPro"/>
</dbReference>